<dbReference type="InterPro" id="IPR002464">
    <property type="entry name" value="DNA/RNA_helicase_DEAH_CS"/>
</dbReference>
<keyword evidence="6" id="KW-0067">ATP-binding</keyword>
<keyword evidence="5" id="KW-0347">Helicase</keyword>
<dbReference type="InterPro" id="IPR024732">
    <property type="entry name" value="NAGLU_C"/>
</dbReference>
<dbReference type="Pfam" id="PF00270">
    <property type="entry name" value="DEAD"/>
    <property type="match status" value="1"/>
</dbReference>
<dbReference type="CDD" id="cd18791">
    <property type="entry name" value="SF2_C_RHA"/>
    <property type="match status" value="1"/>
</dbReference>
<dbReference type="InterPro" id="IPR001650">
    <property type="entry name" value="Helicase_C-like"/>
</dbReference>
<dbReference type="Pfam" id="PF21010">
    <property type="entry name" value="HA2_C"/>
    <property type="match status" value="1"/>
</dbReference>
<protein>
    <recommendedName>
        <fullName evidence="2">RNA helicase</fullName>
        <ecNumber evidence="2">3.6.4.13</ecNumber>
    </recommendedName>
</protein>
<dbReference type="GO" id="GO:0005524">
    <property type="term" value="F:ATP binding"/>
    <property type="evidence" value="ECO:0007669"/>
    <property type="project" value="UniProtKB-KW"/>
</dbReference>
<evidence type="ECO:0000259" key="10">
    <source>
        <dbReference type="PROSITE" id="PS51194"/>
    </source>
</evidence>
<dbReference type="Pfam" id="PF05089">
    <property type="entry name" value="NAGLU"/>
    <property type="match status" value="1"/>
</dbReference>
<dbReference type="SMART" id="SM00847">
    <property type="entry name" value="HA2"/>
    <property type="match status" value="1"/>
</dbReference>
<proteinExistence type="inferred from homology"/>
<evidence type="ECO:0000256" key="4">
    <source>
        <dbReference type="ARBA" id="ARBA00022801"/>
    </source>
</evidence>
<dbReference type="GO" id="GO:1990904">
    <property type="term" value="C:ribonucleoprotein complex"/>
    <property type="evidence" value="ECO:0007669"/>
    <property type="project" value="UniProtKB-ARBA"/>
</dbReference>
<dbReference type="InterPro" id="IPR011545">
    <property type="entry name" value="DEAD/DEAH_box_helicase_dom"/>
</dbReference>
<dbReference type="EC" id="3.6.4.13" evidence="2"/>
<dbReference type="InterPro" id="IPR024733">
    <property type="entry name" value="NAGLU_tim-barrel"/>
</dbReference>
<comment type="catalytic activity">
    <reaction evidence="7">
        <text>ATP + H2O = ADP + phosphate + H(+)</text>
        <dbReference type="Rhea" id="RHEA:13065"/>
        <dbReference type="ChEBI" id="CHEBI:15377"/>
        <dbReference type="ChEBI" id="CHEBI:15378"/>
        <dbReference type="ChEBI" id="CHEBI:30616"/>
        <dbReference type="ChEBI" id="CHEBI:43474"/>
        <dbReference type="ChEBI" id="CHEBI:456216"/>
        <dbReference type="EC" id="3.6.4.13"/>
    </reaction>
</comment>
<name>A0A4Y9YRX8_9APHY</name>
<dbReference type="Pfam" id="PF12972">
    <property type="entry name" value="NAGLU_C"/>
    <property type="match status" value="1"/>
</dbReference>
<evidence type="ECO:0000313" key="11">
    <source>
        <dbReference type="EMBL" id="TFY64447.1"/>
    </source>
</evidence>
<dbReference type="PROSITE" id="PS51194">
    <property type="entry name" value="HELICASE_CTER"/>
    <property type="match status" value="1"/>
</dbReference>
<keyword evidence="4" id="KW-0378">Hydrolase</keyword>
<accession>A0A4Y9YRX8</accession>
<evidence type="ECO:0000256" key="2">
    <source>
        <dbReference type="ARBA" id="ARBA00012552"/>
    </source>
</evidence>
<feature type="region of interest" description="Disordered" evidence="8">
    <location>
        <begin position="1"/>
        <end position="25"/>
    </location>
</feature>
<evidence type="ECO:0000256" key="1">
    <source>
        <dbReference type="ARBA" id="ARBA00008792"/>
    </source>
</evidence>
<keyword evidence="3" id="KW-0547">Nucleotide-binding</keyword>
<feature type="domain" description="Helicase C-terminal" evidence="10">
    <location>
        <begin position="249"/>
        <end position="425"/>
    </location>
</feature>
<evidence type="ECO:0000256" key="8">
    <source>
        <dbReference type="SAM" id="MobiDB-lite"/>
    </source>
</evidence>
<evidence type="ECO:0000256" key="6">
    <source>
        <dbReference type="ARBA" id="ARBA00022840"/>
    </source>
</evidence>
<dbReference type="STRING" id="34475.A0A4Y9YRX8"/>
<dbReference type="Proteomes" id="UP000298390">
    <property type="component" value="Unassembled WGS sequence"/>
</dbReference>
<dbReference type="PANTHER" id="PTHR12872">
    <property type="entry name" value="ALPHA-N-ACETYLGLUCOSAMINIDASE"/>
    <property type="match status" value="1"/>
</dbReference>
<sequence>MTSLQFWKPGTAGPGSSLDRATETEGNVVQSAPSASYMGIQGARERLPIFKHREKLLYCLEKYGVVIVVGQTGCGKTTQLPQYLHEAGWSADGNIIACTQPRRVAATSVAGRVAQEVGSTIGDEVGYTIRFEDVSDKERTRILYMTDGMLFRETLLDPLLSRYSVIMIDEAHERSVYTDLMLGILKKIRRKRPSLRLIVSSATLDATSFLDYFTAGNSPDEAIIVSLEGRMYPVQTAYLAEPVADYVRKAAEVVWNIHLQQGSGDILVFLTGREEIDRCLEELAEMLPSLPRNFMRLRLLALHAGLTTDEQLAVFEPAERGSRKVIVSTNIAEASVTIDGIKFVVDSGFVKIRTYNPTTSLSSLVPVPVSQASATQRAGRAGRTSSGICYRLYPESAYEKLPLTTPPEITRTDLTTPILQLKSLGIDDLMKFEWVSSPPAESVLRALEGLYAAEMIGEDGRLTVMGEKVAECPVEVNIARMVSISILSAVPESSQSLYKLFMSKEHKCGEEILTIAAMTAVQDVFIIPDGAPGALAELERRKFTAEEGDHLTLLNAYNAFTRYGRSSSWCKSHALSFRAVSRAVSIRSQLKKYMQRFNLPLDSCEGDAKRLRKCLVSGYWRNGARWVADGTYRSVRGNATLHVHPNSVLFTRKPRSGWVIFHEMEETKKTQIRILTEIEPDWLLEYGHKYYDKRTGASLFLTPLRDPDVSTTLYQSQYPWLAPLHGKDSNRNARRYHFNTVTFDYTAAWWDWDQWQSQLDWLALRGVNLPLAWVGYEYFLVQVFQEVGLSDEDIASFLSGPAFQAWNRFGNIQGNWGGPLPAEWIDSQYALQQQIVARMYELGMTPVLPAFTGFVPRAMADLYPDAAIVNGSQWNTFSPALTNVTFLEPSNDLFATMQKSFIVKQQAAYGANVSHVYTLDQYNENSPYSGDTAYLANISSGTFAALRAADPEAVWMMQGWLFFEQEAFWTTDRISAYLGGVPGDDSMIILDLISDVFPQWQRTESYYGKQWVWCELHDFGGNMGLEGNLPELVSGPIEAHSASPSMKGMGLTMEGQEGNEIVYDIVLDQAWSATSLNITAYVESWVARRYIVKPLPSAAQEAWAILSTTVYSDSVSDATIKSIFELEPAISGLTDGFFTTVPYDTNTTIVPALQNLVAAAAENSSLLAVPEFLYDLVDVTRQLLANRFIDAYTALVATYNSSDATSAAITAAGAPLLTILSDVDTLLWTNDNFLLANWIADARSWAGSNSTYADYLEYNARNQITLWGPNGELTDYASKQWAGLVGTYYYQRWETFIGYLVNVTESGAVYDNTTLHEDMLAIGEAWDSETWSAGSEVTGDTMSVVTKLMQRWIG</sequence>
<dbReference type="SUPFAM" id="SSF51445">
    <property type="entry name" value="(Trans)glycosidases"/>
    <property type="match status" value="1"/>
</dbReference>
<dbReference type="InterPro" id="IPR027417">
    <property type="entry name" value="P-loop_NTPase"/>
</dbReference>
<comment type="caution">
    <text evidence="11">The sequence shown here is derived from an EMBL/GenBank/DDBJ whole genome shotgun (WGS) entry which is preliminary data.</text>
</comment>
<dbReference type="SUPFAM" id="SSF52540">
    <property type="entry name" value="P-loop containing nucleoside triphosphate hydrolases"/>
    <property type="match status" value="1"/>
</dbReference>
<dbReference type="GO" id="GO:0016787">
    <property type="term" value="F:hydrolase activity"/>
    <property type="evidence" value="ECO:0007669"/>
    <property type="project" value="UniProtKB-KW"/>
</dbReference>
<dbReference type="SMART" id="SM00490">
    <property type="entry name" value="HELICc"/>
    <property type="match status" value="1"/>
</dbReference>
<dbReference type="Gene3D" id="1.20.120.1080">
    <property type="match status" value="1"/>
</dbReference>
<dbReference type="EMBL" id="SEKV01000098">
    <property type="protein sequence ID" value="TFY64447.1"/>
    <property type="molecule type" value="Genomic_DNA"/>
</dbReference>
<dbReference type="InterPro" id="IPR007781">
    <property type="entry name" value="NAGLU"/>
</dbReference>
<dbReference type="InterPro" id="IPR007502">
    <property type="entry name" value="Helicase-assoc_dom"/>
</dbReference>
<dbReference type="Gene3D" id="3.40.50.300">
    <property type="entry name" value="P-loop containing nucleotide triphosphate hydrolases"/>
    <property type="match status" value="2"/>
</dbReference>
<dbReference type="GO" id="GO:0003676">
    <property type="term" value="F:nucleic acid binding"/>
    <property type="evidence" value="ECO:0007669"/>
    <property type="project" value="InterPro"/>
</dbReference>
<dbReference type="InterPro" id="IPR017853">
    <property type="entry name" value="GH"/>
</dbReference>
<dbReference type="Gene3D" id="1.20.120.670">
    <property type="entry name" value="N-acetyl-b-d-glucoasminidase"/>
    <property type="match status" value="1"/>
</dbReference>
<dbReference type="FunFam" id="3.40.50.300:FF:000145">
    <property type="entry name" value="probable ATP-dependent RNA helicase DHX40"/>
    <property type="match status" value="1"/>
</dbReference>
<gene>
    <name evidence="11" type="ORF">EVJ58_g2612</name>
</gene>
<dbReference type="Pfam" id="PF07717">
    <property type="entry name" value="OB_NTP_bind"/>
    <property type="match status" value="1"/>
</dbReference>
<organism evidence="11 12">
    <name type="scientific">Rhodofomes roseus</name>
    <dbReference type="NCBI Taxonomy" id="34475"/>
    <lineage>
        <taxon>Eukaryota</taxon>
        <taxon>Fungi</taxon>
        <taxon>Dikarya</taxon>
        <taxon>Basidiomycota</taxon>
        <taxon>Agaricomycotina</taxon>
        <taxon>Agaricomycetes</taxon>
        <taxon>Polyporales</taxon>
        <taxon>Rhodofomes</taxon>
    </lineage>
</organism>
<evidence type="ECO:0000256" key="3">
    <source>
        <dbReference type="ARBA" id="ARBA00022741"/>
    </source>
</evidence>
<evidence type="ECO:0000256" key="5">
    <source>
        <dbReference type="ARBA" id="ARBA00022806"/>
    </source>
</evidence>
<dbReference type="Gene3D" id="3.20.20.80">
    <property type="entry name" value="Glycosidases"/>
    <property type="match status" value="1"/>
</dbReference>
<feature type="domain" description="Helicase ATP-binding" evidence="9">
    <location>
        <begin position="57"/>
        <end position="222"/>
    </location>
</feature>
<dbReference type="InterPro" id="IPR011709">
    <property type="entry name" value="DEAD-box_helicase_OB_fold"/>
</dbReference>
<dbReference type="SMART" id="SM00487">
    <property type="entry name" value="DEXDc"/>
    <property type="match status" value="1"/>
</dbReference>
<dbReference type="PROSITE" id="PS51192">
    <property type="entry name" value="HELICASE_ATP_BIND_1"/>
    <property type="match status" value="1"/>
</dbReference>
<evidence type="ECO:0000259" key="9">
    <source>
        <dbReference type="PROSITE" id="PS51192"/>
    </source>
</evidence>
<evidence type="ECO:0000256" key="7">
    <source>
        <dbReference type="ARBA" id="ARBA00047984"/>
    </source>
</evidence>
<comment type="similarity">
    <text evidence="1">Belongs to the DEAD box helicase family. DEAH subfamily.</text>
</comment>
<reference evidence="11 12" key="1">
    <citation type="submission" date="2019-01" db="EMBL/GenBank/DDBJ databases">
        <title>Genome sequencing of the rare red list fungi Fomitopsis rosea.</title>
        <authorList>
            <person name="Buettner E."/>
            <person name="Kellner H."/>
        </authorList>
    </citation>
    <scope>NUCLEOTIDE SEQUENCE [LARGE SCALE GENOMIC DNA]</scope>
    <source>
        <strain evidence="11 12">DSM 105464</strain>
    </source>
</reference>
<dbReference type="FunFam" id="3.40.50.300:FF:000578">
    <property type="entry name" value="probable ATP-dependent RNA helicase DHX35"/>
    <property type="match status" value="1"/>
</dbReference>
<dbReference type="PROSITE" id="PS00690">
    <property type="entry name" value="DEAH_ATP_HELICASE"/>
    <property type="match status" value="1"/>
</dbReference>
<evidence type="ECO:0000313" key="12">
    <source>
        <dbReference type="Proteomes" id="UP000298390"/>
    </source>
</evidence>
<dbReference type="InterPro" id="IPR014001">
    <property type="entry name" value="Helicase_ATP-bd"/>
</dbReference>
<dbReference type="PANTHER" id="PTHR12872:SF1">
    <property type="entry name" value="ALPHA-N-ACETYLGLUCOSAMINIDASE"/>
    <property type="match status" value="1"/>
</dbReference>
<dbReference type="Pfam" id="PF00271">
    <property type="entry name" value="Helicase_C"/>
    <property type="match status" value="1"/>
</dbReference>
<dbReference type="GO" id="GO:0003724">
    <property type="term" value="F:RNA helicase activity"/>
    <property type="evidence" value="ECO:0007669"/>
    <property type="project" value="UniProtKB-EC"/>
</dbReference>